<feature type="compositionally biased region" description="Low complexity" evidence="2">
    <location>
        <begin position="28"/>
        <end position="38"/>
    </location>
</feature>
<gene>
    <name evidence="4" type="ORF">K505DRAFT_419187</name>
</gene>
<evidence type="ECO:0000313" key="4">
    <source>
        <dbReference type="EMBL" id="KAF2791385.1"/>
    </source>
</evidence>
<sequence>MASDVVSNPPTAASAAESKTARKKKAKAAAAPVPAAPEQSTSEFGAGGSDTAGKSNGADGEHSYVKELQKTMRSVTKKLNAMQKVDAILEANPGISLDDLVSTRKINTDQKAQAQKKPALQAQLAQLEEQVAQYKKFDQEYQHKIAQEKELLQQSHSGELEKLKEVLKAEATLEQKKAFRDKFLTLSRFLRAAAARRQLEDDDSDLTKAFEGALLLVYGGDAGAVAAAEKLIDGSDDSVPSTEGVTLSVTYGQIKKAALEEAPFAAEEAWVDDVAQSQATAPETESSIAVSTDPTIANAGLTEINAGAVSINGNADAADTPNAPAATIVDTGAANAAAEEQWDKQPSGSDDPLAESFEMVPRDLAETETPAAPAPISSVQSWADDTPEPQSTITPVTTNGNDGFHEVHHNRGGRARGGPQGESRGGYRGRGGPRGDHRGGGRGRGRGGFRDGLRGGPRGGGFRGGPPRGDEVR</sequence>
<feature type="compositionally biased region" description="Polar residues" evidence="2">
    <location>
        <begin position="377"/>
        <end position="401"/>
    </location>
</feature>
<evidence type="ECO:0000256" key="1">
    <source>
        <dbReference type="SAM" id="Coils"/>
    </source>
</evidence>
<feature type="compositionally biased region" description="Gly residues" evidence="2">
    <location>
        <begin position="415"/>
        <end position="432"/>
    </location>
</feature>
<feature type="region of interest" description="Disordered" evidence="2">
    <location>
        <begin position="366"/>
        <end position="473"/>
    </location>
</feature>
<keyword evidence="1" id="KW-0175">Coiled coil</keyword>
<feature type="region of interest" description="Disordered" evidence="2">
    <location>
        <begin position="1"/>
        <end position="66"/>
    </location>
</feature>
<keyword evidence="5" id="KW-1185">Reference proteome</keyword>
<organism evidence="4 5">
    <name type="scientific">Melanomma pulvis-pyrius CBS 109.77</name>
    <dbReference type="NCBI Taxonomy" id="1314802"/>
    <lineage>
        <taxon>Eukaryota</taxon>
        <taxon>Fungi</taxon>
        <taxon>Dikarya</taxon>
        <taxon>Ascomycota</taxon>
        <taxon>Pezizomycotina</taxon>
        <taxon>Dothideomycetes</taxon>
        <taxon>Pleosporomycetidae</taxon>
        <taxon>Pleosporales</taxon>
        <taxon>Melanommataceae</taxon>
        <taxon>Melanomma</taxon>
    </lineage>
</organism>
<reference evidence="4" key="1">
    <citation type="journal article" date="2020" name="Stud. Mycol.">
        <title>101 Dothideomycetes genomes: a test case for predicting lifestyles and emergence of pathogens.</title>
        <authorList>
            <person name="Haridas S."/>
            <person name="Albert R."/>
            <person name="Binder M."/>
            <person name="Bloem J."/>
            <person name="Labutti K."/>
            <person name="Salamov A."/>
            <person name="Andreopoulos B."/>
            <person name="Baker S."/>
            <person name="Barry K."/>
            <person name="Bills G."/>
            <person name="Bluhm B."/>
            <person name="Cannon C."/>
            <person name="Castanera R."/>
            <person name="Culley D."/>
            <person name="Daum C."/>
            <person name="Ezra D."/>
            <person name="Gonzalez J."/>
            <person name="Henrissat B."/>
            <person name="Kuo A."/>
            <person name="Liang C."/>
            <person name="Lipzen A."/>
            <person name="Lutzoni F."/>
            <person name="Magnuson J."/>
            <person name="Mondo S."/>
            <person name="Nolan M."/>
            <person name="Ohm R."/>
            <person name="Pangilinan J."/>
            <person name="Park H.-J."/>
            <person name="Ramirez L."/>
            <person name="Alfaro M."/>
            <person name="Sun H."/>
            <person name="Tritt A."/>
            <person name="Yoshinaga Y."/>
            <person name="Zwiers L.-H."/>
            <person name="Turgeon B."/>
            <person name="Goodwin S."/>
            <person name="Spatafora J."/>
            <person name="Crous P."/>
            <person name="Grigoriev I."/>
        </authorList>
    </citation>
    <scope>NUCLEOTIDE SEQUENCE</scope>
    <source>
        <strain evidence="4">CBS 109.77</strain>
    </source>
</reference>
<dbReference type="AlphaFoldDB" id="A0A6A6X5J0"/>
<accession>A0A6A6X5J0</accession>
<feature type="coiled-coil region" evidence="1">
    <location>
        <begin position="110"/>
        <end position="144"/>
    </location>
</feature>
<dbReference type="OrthoDB" id="5399559at2759"/>
<name>A0A6A6X5J0_9PLEO</name>
<dbReference type="InterPro" id="IPR058602">
    <property type="entry name" value="YAG7_dimerisation_dom"/>
</dbReference>
<dbReference type="Proteomes" id="UP000799757">
    <property type="component" value="Unassembled WGS sequence"/>
</dbReference>
<dbReference type="Pfam" id="PF26434">
    <property type="entry name" value="YAG7_C"/>
    <property type="match status" value="1"/>
</dbReference>
<protein>
    <recommendedName>
        <fullName evidence="3">YAG7-like dimerisation domain-containing protein</fullName>
    </recommendedName>
</protein>
<evidence type="ECO:0000256" key="2">
    <source>
        <dbReference type="SAM" id="MobiDB-lite"/>
    </source>
</evidence>
<feature type="compositionally biased region" description="Gly residues" evidence="2">
    <location>
        <begin position="454"/>
        <end position="467"/>
    </location>
</feature>
<feature type="compositionally biased region" description="Low complexity" evidence="2">
    <location>
        <begin position="9"/>
        <end position="18"/>
    </location>
</feature>
<proteinExistence type="predicted"/>
<feature type="domain" description="YAG7-like dimerisation" evidence="3">
    <location>
        <begin position="176"/>
        <end position="259"/>
    </location>
</feature>
<feature type="region of interest" description="Disordered" evidence="2">
    <location>
        <begin position="332"/>
        <end position="354"/>
    </location>
</feature>
<evidence type="ECO:0000259" key="3">
    <source>
        <dbReference type="Pfam" id="PF26434"/>
    </source>
</evidence>
<dbReference type="EMBL" id="MU002022">
    <property type="protein sequence ID" value="KAF2791385.1"/>
    <property type="molecule type" value="Genomic_DNA"/>
</dbReference>
<evidence type="ECO:0000313" key="5">
    <source>
        <dbReference type="Proteomes" id="UP000799757"/>
    </source>
</evidence>